<gene>
    <name evidence="4" type="ORF">IW245_005904</name>
</gene>
<dbReference type="Proteomes" id="UP000622552">
    <property type="component" value="Unassembled WGS sequence"/>
</dbReference>
<evidence type="ECO:0000256" key="2">
    <source>
        <dbReference type="SAM" id="SignalP"/>
    </source>
</evidence>
<feature type="region of interest" description="Disordered" evidence="1">
    <location>
        <begin position="20"/>
        <end position="50"/>
    </location>
</feature>
<dbReference type="PANTHER" id="PTHR13246:SF1">
    <property type="entry name" value="CYTOSOLIC ENDO-BETA-N-ACETYLGLUCOSAMINIDASE"/>
    <property type="match status" value="1"/>
</dbReference>
<dbReference type="EMBL" id="JADOUF010000001">
    <property type="protein sequence ID" value="MBG6139710.1"/>
    <property type="molecule type" value="Genomic_DNA"/>
</dbReference>
<dbReference type="InterPro" id="IPR013783">
    <property type="entry name" value="Ig-like_fold"/>
</dbReference>
<keyword evidence="2" id="KW-0732">Signal</keyword>
<keyword evidence="4" id="KW-0378">Hydrolase</keyword>
<dbReference type="InterPro" id="IPR000421">
    <property type="entry name" value="FA58C"/>
</dbReference>
<evidence type="ECO:0000259" key="3">
    <source>
        <dbReference type="PROSITE" id="PS50022"/>
    </source>
</evidence>
<sequence length="819" mass="86127">MKLSTLVAVVVTLAGATVAGAAPPASAEPRPTDAVTAGQTGAGQPGSVAASAGAATQPYASYWHPSTILNWDPATDPDARFNRSKVALQPRTQNPALKANANARAGEGRIASLAAFAPTSGNPSAGAPDENYYAFGYWQYIDTLVFWGGSASEGLILAPNPTVIDAAHRNGVKVYGTVFFPPTAYGGQLQWVRDFVVKSGSTYPVADKMNQVAQYYGFDGWFINQETGGGDTALATSIRSFMKYARPFPTQFMWYDSMVESGSVSWQDALNSSNDSFLQEGSTRVSDSMFLNFNWGSSLSSSASYAGTLGRSPYDLYAGIDTESNGYDSSVSWGNLFPAGTAHTTSLGIYRPEWTWKSSTGRADFMTRDARYWVGANNDPSNTTTSSSWKGLATYVAESTPVTKLPFTTSFNTGQGTSYSVDGARLATGGWNNLALQDVLPTYRWLVSSSGAKLTPNLDFADAYNGGSSLLISGTLNATNTIRLYESQLPVSATTQLALTVKTPAAGATNLSAAVAFTDAPTSFVTLPLGSTSGTGWETKTLDLSGYAGKTVAQIGLSVAGAATSYSIRVGQLSVYDTTAAPAAPSAVTVTGVTDVSSASKALRLSWSGTAARYNVYRRNPDSTRTYLGGTGNDVYYVPRLDRVGTETTTTIEVEAVSTTLDRSPAATTTVSWTGTPTASNLALNRPATASSSCNANEGAPKAVNGTVNGGNSDKWCALTSTKWLEVDLGSSRSLTQFVVKHAGAGGESTSWNTKAFTIQTRASTSDPWSTAVTVTANTANISTHPATVTARYVRLTVTTPTQNSDPAARIYEFEAWGT</sequence>
<dbReference type="Pfam" id="PF21910">
    <property type="entry name" value="GH85_C"/>
    <property type="match status" value="1"/>
</dbReference>
<feature type="domain" description="F5/8 type C" evidence="3">
    <location>
        <begin position="668"/>
        <end position="819"/>
    </location>
</feature>
<dbReference type="GO" id="GO:0005829">
    <property type="term" value="C:cytosol"/>
    <property type="evidence" value="ECO:0007669"/>
    <property type="project" value="UniProtKB-SubCell"/>
</dbReference>
<dbReference type="Gene3D" id="3.20.20.80">
    <property type="entry name" value="Glycosidases"/>
    <property type="match status" value="1"/>
</dbReference>
<keyword evidence="4" id="KW-0326">Glycosidase</keyword>
<dbReference type="AlphaFoldDB" id="A0A8J7KIU7"/>
<reference evidence="4" key="1">
    <citation type="submission" date="2020-11" db="EMBL/GenBank/DDBJ databases">
        <title>Sequencing the genomes of 1000 actinobacteria strains.</title>
        <authorList>
            <person name="Klenk H.-P."/>
        </authorList>
    </citation>
    <scope>NUCLEOTIDE SEQUENCE</scope>
    <source>
        <strain evidence="4">DSM 45356</strain>
    </source>
</reference>
<dbReference type="RefSeq" id="WP_197006335.1">
    <property type="nucleotide sequence ID" value="NZ_BONS01000006.1"/>
</dbReference>
<protein>
    <submittedName>
        <fullName evidence="4">Mannosyl-glycoprotein endo-beta-N-acetylglucosaminidase</fullName>
        <ecNumber evidence="4">3.2.1.96</ecNumber>
    </submittedName>
</protein>
<dbReference type="Pfam" id="PF03644">
    <property type="entry name" value="Glyco_hydro_85"/>
    <property type="match status" value="1"/>
</dbReference>
<name>A0A8J7KIU7_9ACTN</name>
<dbReference type="PROSITE" id="PS50022">
    <property type="entry name" value="FA58C_3"/>
    <property type="match status" value="1"/>
</dbReference>
<dbReference type="CDD" id="cd06547">
    <property type="entry name" value="GH85_ENGase"/>
    <property type="match status" value="1"/>
</dbReference>
<dbReference type="GO" id="GO:0005975">
    <property type="term" value="P:carbohydrate metabolic process"/>
    <property type="evidence" value="ECO:0007669"/>
    <property type="project" value="UniProtKB-ARBA"/>
</dbReference>
<accession>A0A8J7KIU7</accession>
<dbReference type="Gene3D" id="2.60.40.10">
    <property type="entry name" value="Immunoglobulins"/>
    <property type="match status" value="1"/>
</dbReference>
<dbReference type="InterPro" id="IPR005201">
    <property type="entry name" value="TIM_ENGase"/>
</dbReference>
<dbReference type="Gene3D" id="2.60.120.260">
    <property type="entry name" value="Galactose-binding domain-like"/>
    <property type="match status" value="2"/>
</dbReference>
<evidence type="ECO:0000313" key="5">
    <source>
        <dbReference type="Proteomes" id="UP000622552"/>
    </source>
</evidence>
<feature type="chain" id="PRO_5039101569" evidence="2">
    <location>
        <begin position="22"/>
        <end position="819"/>
    </location>
</feature>
<keyword evidence="5" id="KW-1185">Reference proteome</keyword>
<dbReference type="GO" id="GO:0033925">
    <property type="term" value="F:mannosyl-glycoprotein endo-beta-N-acetylglucosaminidase activity"/>
    <property type="evidence" value="ECO:0007669"/>
    <property type="project" value="UniProtKB-EC"/>
</dbReference>
<dbReference type="SUPFAM" id="SSF49785">
    <property type="entry name" value="Galactose-binding domain-like"/>
    <property type="match status" value="1"/>
</dbReference>
<evidence type="ECO:0000256" key="1">
    <source>
        <dbReference type="SAM" id="MobiDB-lite"/>
    </source>
</evidence>
<dbReference type="PANTHER" id="PTHR13246">
    <property type="entry name" value="ENDO BETA N-ACETYLGLUCOSAMINIDASE"/>
    <property type="match status" value="1"/>
</dbReference>
<dbReference type="InterPro" id="IPR008979">
    <property type="entry name" value="Galactose-bd-like_sf"/>
</dbReference>
<dbReference type="EC" id="3.2.1.96" evidence="4"/>
<organism evidence="4 5">
    <name type="scientific">Longispora fulva</name>
    <dbReference type="NCBI Taxonomy" id="619741"/>
    <lineage>
        <taxon>Bacteria</taxon>
        <taxon>Bacillati</taxon>
        <taxon>Actinomycetota</taxon>
        <taxon>Actinomycetes</taxon>
        <taxon>Micromonosporales</taxon>
        <taxon>Micromonosporaceae</taxon>
        <taxon>Longispora</taxon>
    </lineage>
</organism>
<evidence type="ECO:0000313" key="4">
    <source>
        <dbReference type="EMBL" id="MBG6139710.1"/>
    </source>
</evidence>
<dbReference type="InterPro" id="IPR032979">
    <property type="entry name" value="ENGase"/>
</dbReference>
<proteinExistence type="predicted"/>
<feature type="signal peptide" evidence="2">
    <location>
        <begin position="1"/>
        <end position="21"/>
    </location>
</feature>
<comment type="caution">
    <text evidence="4">The sequence shown here is derived from an EMBL/GenBank/DDBJ whole genome shotgun (WGS) entry which is preliminary data.</text>
</comment>
<dbReference type="InterPro" id="IPR054110">
    <property type="entry name" value="EndoD-like_D2"/>
</dbReference>
<dbReference type="Pfam" id="PF00754">
    <property type="entry name" value="F5_F8_type_C"/>
    <property type="match status" value="1"/>
</dbReference>